<evidence type="ECO:0000256" key="1">
    <source>
        <dbReference type="ARBA" id="ARBA00004651"/>
    </source>
</evidence>
<keyword evidence="4 7" id="KW-0812">Transmembrane</keyword>
<dbReference type="InterPro" id="IPR035906">
    <property type="entry name" value="MetI-like_sf"/>
</dbReference>
<dbReference type="PANTHER" id="PTHR43744">
    <property type="entry name" value="ABC TRANSPORTER PERMEASE PROTEIN MG189-RELATED-RELATED"/>
    <property type="match status" value="1"/>
</dbReference>
<evidence type="ECO:0000256" key="3">
    <source>
        <dbReference type="ARBA" id="ARBA00022475"/>
    </source>
</evidence>
<keyword evidence="2" id="KW-0813">Transport</keyword>
<evidence type="ECO:0000256" key="2">
    <source>
        <dbReference type="ARBA" id="ARBA00022448"/>
    </source>
</evidence>
<name>A0ABV1DFU7_9FIRM</name>
<feature type="transmembrane region" description="Helical" evidence="7">
    <location>
        <begin position="37"/>
        <end position="58"/>
    </location>
</feature>
<keyword evidence="3" id="KW-1003">Cell membrane</keyword>
<comment type="subcellular location">
    <subcellularLocation>
        <location evidence="1">Cell membrane</location>
        <topology evidence="1">Multi-pass membrane protein</topology>
    </subcellularLocation>
</comment>
<dbReference type="Gene3D" id="1.10.3720.10">
    <property type="entry name" value="MetI-like"/>
    <property type="match status" value="1"/>
</dbReference>
<sequence length="73" mass="8075">DSWNDYLWPLIVTNDSSRNTLQVALAQLQGAYNSTDYGMVMCGVLLATLPLFIIFLLFSRQFTADITAGAIKS</sequence>
<dbReference type="EMBL" id="JBBMFM010000316">
    <property type="protein sequence ID" value="MEQ2429250.1"/>
    <property type="molecule type" value="Genomic_DNA"/>
</dbReference>
<evidence type="ECO:0000256" key="6">
    <source>
        <dbReference type="ARBA" id="ARBA00023136"/>
    </source>
</evidence>
<accession>A0ABV1DFU7</accession>
<proteinExistence type="predicted"/>
<keyword evidence="5 7" id="KW-1133">Transmembrane helix</keyword>
<organism evidence="8 9">
    <name type="scientific">Enterocloster hominis</name>
    <name type="common">ex Hitch et al. 2024</name>
    <dbReference type="NCBI Taxonomy" id="1917870"/>
    <lineage>
        <taxon>Bacteria</taxon>
        <taxon>Bacillati</taxon>
        <taxon>Bacillota</taxon>
        <taxon>Clostridia</taxon>
        <taxon>Lachnospirales</taxon>
        <taxon>Lachnospiraceae</taxon>
        <taxon>Enterocloster</taxon>
    </lineage>
</organism>
<dbReference type="SUPFAM" id="SSF161098">
    <property type="entry name" value="MetI-like"/>
    <property type="match status" value="1"/>
</dbReference>
<evidence type="ECO:0000256" key="4">
    <source>
        <dbReference type="ARBA" id="ARBA00022692"/>
    </source>
</evidence>
<feature type="non-terminal residue" evidence="8">
    <location>
        <position position="1"/>
    </location>
</feature>
<comment type="caution">
    <text evidence="8">The sequence shown here is derived from an EMBL/GenBank/DDBJ whole genome shotgun (WGS) entry which is preliminary data.</text>
</comment>
<dbReference type="PANTHER" id="PTHR43744:SF12">
    <property type="entry name" value="ABC TRANSPORTER PERMEASE PROTEIN MG189-RELATED"/>
    <property type="match status" value="1"/>
</dbReference>
<gene>
    <name evidence="8" type="ORF">WMQ36_30240</name>
</gene>
<reference evidence="8 9" key="1">
    <citation type="submission" date="2024-03" db="EMBL/GenBank/DDBJ databases">
        <title>Human intestinal bacterial collection.</title>
        <authorList>
            <person name="Pauvert C."/>
            <person name="Hitch T.C.A."/>
            <person name="Clavel T."/>
        </authorList>
    </citation>
    <scope>NUCLEOTIDE SEQUENCE [LARGE SCALE GENOMIC DNA]</scope>
    <source>
        <strain evidence="8 9">CLA-SR-H021</strain>
    </source>
</reference>
<keyword evidence="6 7" id="KW-0472">Membrane</keyword>
<keyword evidence="9" id="KW-1185">Reference proteome</keyword>
<dbReference type="Proteomes" id="UP001454086">
    <property type="component" value="Unassembled WGS sequence"/>
</dbReference>
<evidence type="ECO:0000256" key="7">
    <source>
        <dbReference type="SAM" id="Phobius"/>
    </source>
</evidence>
<evidence type="ECO:0000256" key="5">
    <source>
        <dbReference type="ARBA" id="ARBA00022989"/>
    </source>
</evidence>
<protein>
    <submittedName>
        <fullName evidence="8">Carbohydrate ABC transporter permease</fullName>
    </submittedName>
</protein>
<evidence type="ECO:0000313" key="8">
    <source>
        <dbReference type="EMBL" id="MEQ2429250.1"/>
    </source>
</evidence>
<evidence type="ECO:0000313" key="9">
    <source>
        <dbReference type="Proteomes" id="UP001454086"/>
    </source>
</evidence>